<evidence type="ECO:0000256" key="1">
    <source>
        <dbReference type="SAM" id="Phobius"/>
    </source>
</evidence>
<name>A0A286CVE3_9GAMM</name>
<feature type="transmembrane region" description="Helical" evidence="1">
    <location>
        <begin position="223"/>
        <end position="246"/>
    </location>
</feature>
<protein>
    <recommendedName>
        <fullName evidence="4">tRNA A-37 threonylcarbamoyl transferase component Bud32</fullName>
    </recommendedName>
</protein>
<dbReference type="SUPFAM" id="SSF56112">
    <property type="entry name" value="Protein kinase-like (PK-like)"/>
    <property type="match status" value="1"/>
</dbReference>
<dbReference type="RefSeq" id="WP_097120721.1">
    <property type="nucleotide sequence ID" value="NZ_OCND01000001.1"/>
</dbReference>
<dbReference type="Proteomes" id="UP000219374">
    <property type="component" value="Unassembled WGS sequence"/>
</dbReference>
<keyword evidence="1" id="KW-1133">Transmembrane helix</keyword>
<dbReference type="EMBL" id="OCND01000001">
    <property type="protein sequence ID" value="SOD50363.1"/>
    <property type="molecule type" value="Genomic_DNA"/>
</dbReference>
<evidence type="ECO:0008006" key="4">
    <source>
        <dbReference type="Google" id="ProtNLM"/>
    </source>
</evidence>
<proteinExistence type="predicted"/>
<sequence length="265" mass="29794">MVESFEVQGHAAWLKQYGDSRRVFRLGALARVTRWLALAPLRPPPRYTREQAKQVEIRRLQELRALGVRVPATLGEGEHSLMLSDIGPTLSSQLRKLKNDPAALDALTGRALQAIADAHRRGGYFGQPLPRNMTLSDDGIGFLDFEEDPLEVMTLAQAQARDWLMFAYGVARYYDGRREALAALLRQAMRDDPPTVSRHARQVGYRLHWLVRFSRRLGRSARALGNAIFAIRSATSMLLVFTVLMMDWVSDGDLDLLRLLAEGVG</sequence>
<dbReference type="OrthoDB" id="8028712at2"/>
<keyword evidence="1" id="KW-0812">Transmembrane</keyword>
<dbReference type="AlphaFoldDB" id="A0A286CVE3"/>
<evidence type="ECO:0000313" key="2">
    <source>
        <dbReference type="EMBL" id="SOD50363.1"/>
    </source>
</evidence>
<keyword evidence="1" id="KW-0472">Membrane</keyword>
<dbReference type="InterPro" id="IPR011009">
    <property type="entry name" value="Kinase-like_dom_sf"/>
</dbReference>
<reference evidence="2 3" key="1">
    <citation type="submission" date="2017-09" db="EMBL/GenBank/DDBJ databases">
        <authorList>
            <person name="Ehlers B."/>
            <person name="Leendertz F.H."/>
        </authorList>
    </citation>
    <scope>NUCLEOTIDE SEQUENCE [LARGE SCALE GENOMIC DNA]</scope>
    <source>
        <strain evidence="2 3">CGMCC 1.10978</strain>
    </source>
</reference>
<organism evidence="2 3">
    <name type="scientific">Pseudoxanthomonas wuyuanensis</name>
    <dbReference type="NCBI Taxonomy" id="1073196"/>
    <lineage>
        <taxon>Bacteria</taxon>
        <taxon>Pseudomonadati</taxon>
        <taxon>Pseudomonadota</taxon>
        <taxon>Gammaproteobacteria</taxon>
        <taxon>Lysobacterales</taxon>
        <taxon>Lysobacteraceae</taxon>
        <taxon>Pseudoxanthomonas</taxon>
    </lineage>
</organism>
<accession>A0A286CVE3</accession>
<keyword evidence="3" id="KW-1185">Reference proteome</keyword>
<evidence type="ECO:0000313" key="3">
    <source>
        <dbReference type="Proteomes" id="UP000219374"/>
    </source>
</evidence>
<gene>
    <name evidence="2" type="ORF">SAMN06296416_10185</name>
</gene>